<evidence type="ECO:0000313" key="2">
    <source>
        <dbReference type="Proteomes" id="UP000646365"/>
    </source>
</evidence>
<comment type="caution">
    <text evidence="1">The sequence shown here is derived from an EMBL/GenBank/DDBJ whole genome shotgun (WGS) entry which is preliminary data.</text>
</comment>
<dbReference type="Proteomes" id="UP000646365">
    <property type="component" value="Unassembled WGS sequence"/>
</dbReference>
<proteinExistence type="predicted"/>
<reference evidence="1" key="2">
    <citation type="submission" date="2020-09" db="EMBL/GenBank/DDBJ databases">
        <authorList>
            <person name="Sun Q."/>
            <person name="Zhou Y."/>
        </authorList>
    </citation>
    <scope>NUCLEOTIDE SEQUENCE</scope>
    <source>
        <strain evidence="1">CGMCC 1.15725</strain>
    </source>
</reference>
<keyword evidence="2" id="KW-1185">Reference proteome</keyword>
<gene>
    <name evidence="1" type="ORF">GCM10011611_06280</name>
</gene>
<accession>A0A8J2YPL3</accession>
<sequence length="55" mass="5730">MRGSTVAVTFLPFTVMETGADIDEFSLDAAAQSMLRLGEGAARRAARNSAASVDP</sequence>
<dbReference type="AlphaFoldDB" id="A0A8J2YPL3"/>
<reference evidence="1" key="1">
    <citation type="journal article" date="2014" name="Int. J. Syst. Evol. Microbiol.">
        <title>Complete genome sequence of Corynebacterium casei LMG S-19264T (=DSM 44701T), isolated from a smear-ripened cheese.</title>
        <authorList>
            <consortium name="US DOE Joint Genome Institute (JGI-PGF)"/>
            <person name="Walter F."/>
            <person name="Albersmeier A."/>
            <person name="Kalinowski J."/>
            <person name="Ruckert C."/>
        </authorList>
    </citation>
    <scope>NUCLEOTIDE SEQUENCE</scope>
    <source>
        <strain evidence="1">CGMCC 1.15725</strain>
    </source>
</reference>
<evidence type="ECO:0000313" key="1">
    <source>
        <dbReference type="EMBL" id="GGF03543.1"/>
    </source>
</evidence>
<name>A0A8J2YPL3_9PROT</name>
<dbReference type="EMBL" id="BMJQ01000001">
    <property type="protein sequence ID" value="GGF03543.1"/>
    <property type="molecule type" value="Genomic_DNA"/>
</dbReference>
<protein>
    <submittedName>
        <fullName evidence="1">Uncharacterized protein</fullName>
    </submittedName>
</protein>
<organism evidence="1 2">
    <name type="scientific">Aliidongia dinghuensis</name>
    <dbReference type="NCBI Taxonomy" id="1867774"/>
    <lineage>
        <taxon>Bacteria</taxon>
        <taxon>Pseudomonadati</taxon>
        <taxon>Pseudomonadota</taxon>
        <taxon>Alphaproteobacteria</taxon>
        <taxon>Rhodospirillales</taxon>
        <taxon>Dongiaceae</taxon>
        <taxon>Aliidongia</taxon>
    </lineage>
</organism>